<dbReference type="AlphaFoldDB" id="A0A0C3PFI5"/>
<evidence type="ECO:0000313" key="1">
    <source>
        <dbReference type="EMBL" id="KIO07056.1"/>
    </source>
</evidence>
<gene>
    <name evidence="1" type="ORF">M404DRAFT_998492</name>
</gene>
<reference evidence="2" key="2">
    <citation type="submission" date="2015-01" db="EMBL/GenBank/DDBJ databases">
        <title>Evolutionary Origins and Diversification of the Mycorrhizal Mutualists.</title>
        <authorList>
            <consortium name="DOE Joint Genome Institute"/>
            <consortium name="Mycorrhizal Genomics Consortium"/>
            <person name="Kohler A."/>
            <person name="Kuo A."/>
            <person name="Nagy L.G."/>
            <person name="Floudas D."/>
            <person name="Copeland A."/>
            <person name="Barry K.W."/>
            <person name="Cichocki N."/>
            <person name="Veneault-Fourrey C."/>
            <person name="LaButti K."/>
            <person name="Lindquist E.A."/>
            <person name="Lipzen A."/>
            <person name="Lundell T."/>
            <person name="Morin E."/>
            <person name="Murat C."/>
            <person name="Riley R."/>
            <person name="Ohm R."/>
            <person name="Sun H."/>
            <person name="Tunlid A."/>
            <person name="Henrissat B."/>
            <person name="Grigoriev I.V."/>
            <person name="Hibbett D.S."/>
            <person name="Martin F."/>
        </authorList>
    </citation>
    <scope>NUCLEOTIDE SEQUENCE [LARGE SCALE GENOMIC DNA]</scope>
    <source>
        <strain evidence="2">Marx 270</strain>
    </source>
</reference>
<dbReference type="HOGENOM" id="CLU_2855997_0_0_1"/>
<name>A0A0C3PFI5_PISTI</name>
<evidence type="ECO:0000313" key="2">
    <source>
        <dbReference type="Proteomes" id="UP000054217"/>
    </source>
</evidence>
<dbReference type="EMBL" id="KN831961">
    <property type="protein sequence ID" value="KIO07056.1"/>
    <property type="molecule type" value="Genomic_DNA"/>
</dbReference>
<keyword evidence="2" id="KW-1185">Reference proteome</keyword>
<dbReference type="InParanoid" id="A0A0C3PFI5"/>
<protein>
    <submittedName>
        <fullName evidence="1">Uncharacterized protein</fullName>
    </submittedName>
</protein>
<dbReference type="Proteomes" id="UP000054217">
    <property type="component" value="Unassembled WGS sequence"/>
</dbReference>
<organism evidence="1 2">
    <name type="scientific">Pisolithus tinctorius Marx 270</name>
    <dbReference type="NCBI Taxonomy" id="870435"/>
    <lineage>
        <taxon>Eukaryota</taxon>
        <taxon>Fungi</taxon>
        <taxon>Dikarya</taxon>
        <taxon>Basidiomycota</taxon>
        <taxon>Agaricomycotina</taxon>
        <taxon>Agaricomycetes</taxon>
        <taxon>Agaricomycetidae</taxon>
        <taxon>Boletales</taxon>
        <taxon>Sclerodermatineae</taxon>
        <taxon>Pisolithaceae</taxon>
        <taxon>Pisolithus</taxon>
    </lineage>
</organism>
<accession>A0A0C3PFI5</accession>
<feature type="non-terminal residue" evidence="1">
    <location>
        <position position="1"/>
    </location>
</feature>
<proteinExistence type="predicted"/>
<reference evidence="1 2" key="1">
    <citation type="submission" date="2014-04" db="EMBL/GenBank/DDBJ databases">
        <authorList>
            <consortium name="DOE Joint Genome Institute"/>
            <person name="Kuo A."/>
            <person name="Kohler A."/>
            <person name="Costa M.D."/>
            <person name="Nagy L.G."/>
            <person name="Floudas D."/>
            <person name="Copeland A."/>
            <person name="Barry K.W."/>
            <person name="Cichocki N."/>
            <person name="Veneault-Fourrey C."/>
            <person name="LaButti K."/>
            <person name="Lindquist E.A."/>
            <person name="Lipzen A."/>
            <person name="Lundell T."/>
            <person name="Morin E."/>
            <person name="Murat C."/>
            <person name="Sun H."/>
            <person name="Tunlid A."/>
            <person name="Henrissat B."/>
            <person name="Grigoriev I.V."/>
            <person name="Hibbett D.S."/>
            <person name="Martin F."/>
            <person name="Nordberg H.P."/>
            <person name="Cantor M.N."/>
            <person name="Hua S.X."/>
        </authorList>
    </citation>
    <scope>NUCLEOTIDE SEQUENCE [LARGE SCALE GENOMIC DNA]</scope>
    <source>
        <strain evidence="1 2">Marx 270</strain>
    </source>
</reference>
<sequence length="65" mass="7382">CTYRSTPPFKNKVWPMIKFKQPSSALGAYEALDDRSWVLATSPLMCHSLIYSVLCSRVMSRLCVP</sequence>